<protein>
    <submittedName>
        <fullName evidence="1">Uncharacterized protein</fullName>
    </submittedName>
</protein>
<proteinExistence type="predicted"/>
<comment type="caution">
    <text evidence="1">The sequence shown here is derived from an EMBL/GenBank/DDBJ whole genome shotgun (WGS) entry which is preliminary data.</text>
</comment>
<gene>
    <name evidence="1" type="ORF">BJX66DRAFT_26554</name>
</gene>
<organism evidence="1 2">
    <name type="scientific">Aspergillus keveii</name>
    <dbReference type="NCBI Taxonomy" id="714993"/>
    <lineage>
        <taxon>Eukaryota</taxon>
        <taxon>Fungi</taxon>
        <taxon>Dikarya</taxon>
        <taxon>Ascomycota</taxon>
        <taxon>Pezizomycotina</taxon>
        <taxon>Eurotiomycetes</taxon>
        <taxon>Eurotiomycetidae</taxon>
        <taxon>Eurotiales</taxon>
        <taxon>Aspergillaceae</taxon>
        <taxon>Aspergillus</taxon>
        <taxon>Aspergillus subgen. Nidulantes</taxon>
    </lineage>
</organism>
<dbReference type="Proteomes" id="UP001610563">
    <property type="component" value="Unassembled WGS sequence"/>
</dbReference>
<evidence type="ECO:0000313" key="2">
    <source>
        <dbReference type="Proteomes" id="UP001610563"/>
    </source>
</evidence>
<dbReference type="EMBL" id="JBFTWV010000111">
    <property type="protein sequence ID" value="KAL2786721.1"/>
    <property type="molecule type" value="Genomic_DNA"/>
</dbReference>
<sequence>MPPHLVPEGWAQHMKWDPRAHPNPRALFQSKHDETAPLEEQVKYMAERHKVLSDFIGYLMDEKDYMEYALDWTDALPGAWAFEFSSIVSDVGDFARQYAYKNPAKKLTKRQKKKLITSLEGYCVQEDFDSIYSRLSDVHKKSFLERLARIFLVKAVVDNFFRHPFWYIEYLPKEAPEICDEAPWEFYLKALSWSGSCRGSTKSTLCVVVSGEISRSGFATRCITTRVGS</sequence>
<name>A0ABR4FTY1_9EURO</name>
<accession>A0ABR4FTY1</accession>
<keyword evidence="2" id="KW-1185">Reference proteome</keyword>
<evidence type="ECO:0000313" key="1">
    <source>
        <dbReference type="EMBL" id="KAL2786721.1"/>
    </source>
</evidence>
<reference evidence="1 2" key="1">
    <citation type="submission" date="2024-07" db="EMBL/GenBank/DDBJ databases">
        <title>Section-level genome sequencing and comparative genomics of Aspergillus sections Usti and Cavernicolus.</title>
        <authorList>
            <consortium name="Lawrence Berkeley National Laboratory"/>
            <person name="Nybo J.L."/>
            <person name="Vesth T.C."/>
            <person name="Theobald S."/>
            <person name="Frisvad J.C."/>
            <person name="Larsen T.O."/>
            <person name="Kjaerboelling I."/>
            <person name="Rothschild-Mancinelli K."/>
            <person name="Lyhne E.K."/>
            <person name="Kogle M.E."/>
            <person name="Barry K."/>
            <person name="Clum A."/>
            <person name="Na H."/>
            <person name="Ledsgaard L."/>
            <person name="Lin J."/>
            <person name="Lipzen A."/>
            <person name="Kuo A."/>
            <person name="Riley R."/>
            <person name="Mondo S."/>
            <person name="Labutti K."/>
            <person name="Haridas S."/>
            <person name="Pangalinan J."/>
            <person name="Salamov A.A."/>
            <person name="Simmons B.A."/>
            <person name="Magnuson J.K."/>
            <person name="Chen J."/>
            <person name="Drula E."/>
            <person name="Henrissat B."/>
            <person name="Wiebenga A."/>
            <person name="Lubbers R.J."/>
            <person name="Gomes A.C."/>
            <person name="Makela M.R."/>
            <person name="Stajich J."/>
            <person name="Grigoriev I.V."/>
            <person name="Mortensen U.H."/>
            <person name="De Vries R.P."/>
            <person name="Baker S.E."/>
            <person name="Andersen M.R."/>
        </authorList>
    </citation>
    <scope>NUCLEOTIDE SEQUENCE [LARGE SCALE GENOMIC DNA]</scope>
    <source>
        <strain evidence="1 2">CBS 209.92</strain>
    </source>
</reference>